<dbReference type="OrthoDB" id="1451596at2"/>
<keyword evidence="5 6" id="KW-0472">Membrane</keyword>
<dbReference type="RefSeq" id="WP_132128335.1">
    <property type="nucleotide sequence ID" value="NZ_CP042432.1"/>
</dbReference>
<name>A0A4R3KXR9_9SPHI</name>
<keyword evidence="10" id="KW-1185">Reference proteome</keyword>
<dbReference type="InterPro" id="IPR050250">
    <property type="entry name" value="Macrolide_Exporter_MacB"/>
</dbReference>
<dbReference type="InterPro" id="IPR025857">
    <property type="entry name" value="MacB_PCD"/>
</dbReference>
<accession>A0A4R3KXR9</accession>
<gene>
    <name evidence="9" type="ORF">EDD80_102454</name>
</gene>
<organism evidence="9 10">
    <name type="scientific">Anseongella ginsenosidimutans</name>
    <dbReference type="NCBI Taxonomy" id="496056"/>
    <lineage>
        <taxon>Bacteria</taxon>
        <taxon>Pseudomonadati</taxon>
        <taxon>Bacteroidota</taxon>
        <taxon>Sphingobacteriia</taxon>
        <taxon>Sphingobacteriales</taxon>
        <taxon>Sphingobacteriaceae</taxon>
        <taxon>Anseongella</taxon>
    </lineage>
</organism>
<dbReference type="PANTHER" id="PTHR30572">
    <property type="entry name" value="MEMBRANE COMPONENT OF TRANSPORTER-RELATED"/>
    <property type="match status" value="1"/>
</dbReference>
<proteinExistence type="predicted"/>
<dbReference type="Proteomes" id="UP000295807">
    <property type="component" value="Unassembled WGS sequence"/>
</dbReference>
<evidence type="ECO:0000256" key="6">
    <source>
        <dbReference type="SAM" id="Phobius"/>
    </source>
</evidence>
<dbReference type="PANTHER" id="PTHR30572:SF18">
    <property type="entry name" value="ABC-TYPE MACROLIDE FAMILY EXPORT SYSTEM PERMEASE COMPONENT 2"/>
    <property type="match status" value="1"/>
</dbReference>
<dbReference type="InterPro" id="IPR003838">
    <property type="entry name" value="ABC3_permease_C"/>
</dbReference>
<feature type="transmembrane region" description="Helical" evidence="6">
    <location>
        <begin position="21"/>
        <end position="40"/>
    </location>
</feature>
<dbReference type="GO" id="GO:0022857">
    <property type="term" value="F:transmembrane transporter activity"/>
    <property type="evidence" value="ECO:0007669"/>
    <property type="project" value="TreeGrafter"/>
</dbReference>
<evidence type="ECO:0000259" key="8">
    <source>
        <dbReference type="Pfam" id="PF12704"/>
    </source>
</evidence>
<evidence type="ECO:0000256" key="4">
    <source>
        <dbReference type="ARBA" id="ARBA00022989"/>
    </source>
</evidence>
<evidence type="ECO:0000313" key="10">
    <source>
        <dbReference type="Proteomes" id="UP000295807"/>
    </source>
</evidence>
<keyword evidence="3 6" id="KW-0812">Transmembrane</keyword>
<evidence type="ECO:0000256" key="1">
    <source>
        <dbReference type="ARBA" id="ARBA00004651"/>
    </source>
</evidence>
<reference evidence="9 10" key="1">
    <citation type="submission" date="2019-03" db="EMBL/GenBank/DDBJ databases">
        <title>Genomic Encyclopedia of Type Strains, Phase IV (KMG-IV): sequencing the most valuable type-strain genomes for metagenomic binning, comparative biology and taxonomic classification.</title>
        <authorList>
            <person name="Goeker M."/>
        </authorList>
    </citation>
    <scope>NUCLEOTIDE SEQUENCE [LARGE SCALE GENOMIC DNA]</scope>
    <source>
        <strain evidence="9 10">DSM 21100</strain>
    </source>
</reference>
<evidence type="ECO:0000313" key="9">
    <source>
        <dbReference type="EMBL" id="TCS89260.1"/>
    </source>
</evidence>
<feature type="transmembrane region" description="Helical" evidence="6">
    <location>
        <begin position="348"/>
        <end position="368"/>
    </location>
</feature>
<feature type="transmembrane region" description="Helical" evidence="6">
    <location>
        <begin position="291"/>
        <end position="312"/>
    </location>
</feature>
<feature type="domain" description="ABC3 transporter permease C-terminal" evidence="7">
    <location>
        <begin position="299"/>
        <end position="413"/>
    </location>
</feature>
<dbReference type="Pfam" id="PF02687">
    <property type="entry name" value="FtsX"/>
    <property type="match status" value="2"/>
</dbReference>
<evidence type="ECO:0000256" key="2">
    <source>
        <dbReference type="ARBA" id="ARBA00022475"/>
    </source>
</evidence>
<feature type="transmembrane region" description="Helical" evidence="6">
    <location>
        <begin position="726"/>
        <end position="746"/>
    </location>
</feature>
<evidence type="ECO:0000256" key="5">
    <source>
        <dbReference type="ARBA" id="ARBA00023136"/>
    </source>
</evidence>
<protein>
    <submittedName>
        <fullName evidence="9">ABC-type antimicrobial peptide transport system permease subunit</fullName>
    </submittedName>
</protein>
<feature type="domain" description="ABC3 transporter permease C-terminal" evidence="7">
    <location>
        <begin position="679"/>
        <end position="790"/>
    </location>
</feature>
<feature type="transmembrane region" description="Helical" evidence="6">
    <location>
        <begin position="430"/>
        <end position="454"/>
    </location>
</feature>
<dbReference type="GO" id="GO:0005886">
    <property type="term" value="C:plasma membrane"/>
    <property type="evidence" value="ECO:0007669"/>
    <property type="project" value="UniProtKB-SubCell"/>
</dbReference>
<feature type="domain" description="MacB-like periplasmic core" evidence="8">
    <location>
        <begin position="441"/>
        <end position="638"/>
    </location>
</feature>
<dbReference type="Pfam" id="PF12704">
    <property type="entry name" value="MacB_PCD"/>
    <property type="match status" value="2"/>
</dbReference>
<dbReference type="AlphaFoldDB" id="A0A4R3KXR9"/>
<feature type="transmembrane region" description="Helical" evidence="6">
    <location>
        <begin position="758"/>
        <end position="778"/>
    </location>
</feature>
<comment type="subcellular location">
    <subcellularLocation>
        <location evidence="1">Cell membrane</location>
        <topology evidence="1">Multi-pass membrane protein</topology>
    </subcellularLocation>
</comment>
<keyword evidence="4 6" id="KW-1133">Transmembrane helix</keyword>
<evidence type="ECO:0000259" key="7">
    <source>
        <dbReference type="Pfam" id="PF02687"/>
    </source>
</evidence>
<dbReference type="PROSITE" id="PS51257">
    <property type="entry name" value="PROKAR_LIPOPROTEIN"/>
    <property type="match status" value="1"/>
</dbReference>
<comment type="caution">
    <text evidence="9">The sequence shown here is derived from an EMBL/GenBank/DDBJ whole genome shotgun (WGS) entry which is preliminary data.</text>
</comment>
<dbReference type="EMBL" id="SMAD01000002">
    <property type="protein sequence ID" value="TCS89260.1"/>
    <property type="molecule type" value="Genomic_DNA"/>
</dbReference>
<evidence type="ECO:0000256" key="3">
    <source>
        <dbReference type="ARBA" id="ARBA00022692"/>
    </source>
</evidence>
<sequence length="797" mass="88463">MLRNYFRTAFRALARNKVYSAINVAGLSMGLACCMLIVLYTKDEVSFDRFHEKKDQIFRVTATISGKDGVNKLGSTNQIVGPSFAAEIPEVEAFVRMETGSYILRRGAETFEEEILSADENFFSVFSFPLISGDAATALSGLQSMVLSEAAAEKYFGTTNVLGRTLELRVDEKFQPFQVTAVAKNPPQNSSLQFDILIPFEFLRSRYPDNAWVGFYINTFLVLRPGSDDKTVAPKLNQVFLSKAGGELQEMKEKLDYKDRVRFGLQPFPQIHLDTGYGDLRNGLTAGSNPLYSYILSGIALFILVIACINFVNLTIAHSLKRGKEIGIRKVIGGQRGQLAGQFLGESFILCLLAFAAAIAIAQLALPFFNELSNKRLSFSYLLDIKLITIYLALFLTTGLASGLYPALVLSGYKPVQTLYNRHHRTGRNYLARGLVILQFTLATFLMIATTGIYSQFSYLMHKDLGYNDEDLVIVHLGRGRHDAAISTLKNELAGESSITLTATKDFGGQSYTMAKVNNQEKEIYFALSWIDEQFLPALQIPILQGRNFSPDFPADAAHSVIINETFAKEAGWAPASGKDPIGQVINYGDEQLTVIGMVKDYHFTSLKEKIGPLLLKHGSGDLWVKLRPGKATQALKAIREAYEKVMPFRPFSYAYMHDINQAGYASEAKWKQMITAGAILSIFISCMGLFGLAMQSIQRRTKEVGIRKVMGAAVPDIVLLLSRDFLKLVALAFVLAIPLSHYAVSRWLQNFAYRIDLAWWIFGLAGLLALLIALLTVSFQSVKAALMNPVKSLRSE</sequence>
<feature type="domain" description="MacB-like periplasmic core" evidence="8">
    <location>
        <begin position="20"/>
        <end position="238"/>
    </location>
</feature>
<feature type="transmembrane region" description="Helical" evidence="6">
    <location>
        <begin position="674"/>
        <end position="694"/>
    </location>
</feature>
<feature type="transmembrane region" description="Helical" evidence="6">
    <location>
        <begin position="388"/>
        <end position="410"/>
    </location>
</feature>
<keyword evidence="2" id="KW-1003">Cell membrane</keyword>